<keyword evidence="1 4" id="KW-0238">DNA-binding</keyword>
<dbReference type="PANTHER" id="PTHR43280">
    <property type="entry name" value="ARAC-FAMILY TRANSCRIPTIONAL REGULATOR"/>
    <property type="match status" value="1"/>
</dbReference>
<dbReference type="PROSITE" id="PS01124">
    <property type="entry name" value="HTH_ARAC_FAMILY_2"/>
    <property type="match status" value="1"/>
</dbReference>
<keyword evidence="2" id="KW-1133">Transmembrane helix</keyword>
<dbReference type="Proteomes" id="UP000285780">
    <property type="component" value="Unassembled WGS sequence"/>
</dbReference>
<comment type="caution">
    <text evidence="4">The sequence shown here is derived from an EMBL/GenBank/DDBJ whole genome shotgun (WGS) entry which is preliminary data.</text>
</comment>
<keyword evidence="2" id="KW-0472">Membrane</keyword>
<dbReference type="GO" id="GO:0043565">
    <property type="term" value="F:sequence-specific DNA binding"/>
    <property type="evidence" value="ECO:0007669"/>
    <property type="project" value="InterPro"/>
</dbReference>
<evidence type="ECO:0000256" key="1">
    <source>
        <dbReference type="ARBA" id="ARBA00023125"/>
    </source>
</evidence>
<feature type="transmembrane region" description="Helical" evidence="2">
    <location>
        <begin position="327"/>
        <end position="348"/>
    </location>
</feature>
<evidence type="ECO:0000256" key="2">
    <source>
        <dbReference type="SAM" id="Phobius"/>
    </source>
</evidence>
<accession>A0A420DZ47</accession>
<dbReference type="SMART" id="SM00342">
    <property type="entry name" value="HTH_ARAC"/>
    <property type="match status" value="1"/>
</dbReference>
<dbReference type="Gene3D" id="1.25.40.10">
    <property type="entry name" value="Tetratricopeptide repeat domain"/>
    <property type="match status" value="1"/>
</dbReference>
<proteinExistence type="predicted"/>
<reference evidence="4 5" key="1">
    <citation type="submission" date="2018-09" db="EMBL/GenBank/DDBJ databases">
        <title>Genomic Encyclopedia of Archaeal and Bacterial Type Strains, Phase II (KMG-II): from individual species to whole genera.</title>
        <authorList>
            <person name="Goeker M."/>
        </authorList>
    </citation>
    <scope>NUCLEOTIDE SEQUENCE [LARGE SCALE GENOMIC DNA]</scope>
    <source>
        <strain evidence="4 5">DSM 16505</strain>
    </source>
</reference>
<keyword evidence="2" id="KW-0812">Transmembrane</keyword>
<dbReference type="EMBL" id="RAQM01000010">
    <property type="protein sequence ID" value="RKF03100.1"/>
    <property type="molecule type" value="Genomic_DNA"/>
</dbReference>
<dbReference type="Gene3D" id="1.10.10.60">
    <property type="entry name" value="Homeodomain-like"/>
    <property type="match status" value="2"/>
</dbReference>
<protein>
    <submittedName>
        <fullName evidence="4">AraC-like DNA-binding protein</fullName>
    </submittedName>
</protein>
<dbReference type="AlphaFoldDB" id="A0A420DZ47"/>
<gene>
    <name evidence="4" type="ORF">C8N26_2090</name>
</gene>
<evidence type="ECO:0000313" key="4">
    <source>
        <dbReference type="EMBL" id="RKF03100.1"/>
    </source>
</evidence>
<evidence type="ECO:0000313" key="5">
    <source>
        <dbReference type="Proteomes" id="UP000285780"/>
    </source>
</evidence>
<dbReference type="GO" id="GO:0003700">
    <property type="term" value="F:DNA-binding transcription factor activity"/>
    <property type="evidence" value="ECO:0007669"/>
    <property type="project" value="InterPro"/>
</dbReference>
<name>A0A420DZ47_9FLAO</name>
<evidence type="ECO:0000259" key="3">
    <source>
        <dbReference type="PROSITE" id="PS01124"/>
    </source>
</evidence>
<organism evidence="4 5">
    <name type="scientific">Tenacibaculum lutimaris</name>
    <dbReference type="NCBI Taxonomy" id="285258"/>
    <lineage>
        <taxon>Bacteria</taxon>
        <taxon>Pseudomonadati</taxon>
        <taxon>Bacteroidota</taxon>
        <taxon>Flavobacteriia</taxon>
        <taxon>Flavobacteriales</taxon>
        <taxon>Flavobacteriaceae</taxon>
        <taxon>Tenacibaculum</taxon>
    </lineage>
</organism>
<dbReference type="PANTHER" id="PTHR43280:SF2">
    <property type="entry name" value="HTH-TYPE TRANSCRIPTIONAL REGULATOR EXSA"/>
    <property type="match status" value="1"/>
</dbReference>
<feature type="domain" description="HTH araC/xylS-type" evidence="3">
    <location>
        <begin position="410"/>
        <end position="514"/>
    </location>
</feature>
<dbReference type="SUPFAM" id="SSF48452">
    <property type="entry name" value="TPR-like"/>
    <property type="match status" value="1"/>
</dbReference>
<dbReference type="InterPro" id="IPR018060">
    <property type="entry name" value="HTH_AraC"/>
</dbReference>
<keyword evidence="5" id="KW-1185">Reference proteome</keyword>
<dbReference type="InterPro" id="IPR011990">
    <property type="entry name" value="TPR-like_helical_dom_sf"/>
</dbReference>
<sequence length="522" mass="61074">MAFLFVLSVFAENERDSFNKRFDSIYNNTVLQIVSSNLDRAEIIADSLYENSKNKIQKTKALMLKASVLGMQNKRLEAINYALRASKMADSESNQMWISITNRFLSKQYRLIGLTDCSEEYLKTAEKEALKVEDKTEADVCLGMLYQEKAYHNFAKKQFYKTIEFLKKSNNFFLQVEVDQPKNYFVGSNYVMIGRSFEQLIKYDSAQHYFNNSLKLLSKAGLKNSKHQGFVHHGKALIFLEEENYEAAKSELDKAKKIAESDNHKELIEVVYRDLSRFYKEVGSFNNYSLYHEKYLYIKDNNVKASKIAANAEVNRILKEQETSFSLLYWLVAGIVVLLFFSASLFFLQKKKFKKEQQLFNDFLLKDKSKIEEEKLISSNYKKQSKENGEDKKRNETRLMSIETENIILNKLKEFENQNEFIDHDLTLTKLSAKFNVNVKYLSSVINEHKKKDFNNYINQLRIHYIIEKIKTDPDYINYKISYLSVVGGFSSHSKFTSIFKKETGLTPSLFINQIKSRENKE</sequence>